<evidence type="ECO:0000256" key="6">
    <source>
        <dbReference type="ARBA" id="ARBA00022958"/>
    </source>
</evidence>
<feature type="domain" description="Inward rectifier potassium channel C-terminal" evidence="14">
    <location>
        <begin position="132"/>
        <end position="300"/>
    </location>
</feature>
<evidence type="ECO:0000256" key="2">
    <source>
        <dbReference type="ARBA" id="ARBA00022448"/>
    </source>
</evidence>
<keyword evidence="4 11" id="KW-0812">Transmembrane</keyword>
<feature type="domain" description="Potassium channel inwardly rectifying transmembrane" evidence="13">
    <location>
        <begin position="31"/>
        <end position="125"/>
    </location>
</feature>
<dbReference type="GO" id="GO:0034702">
    <property type="term" value="C:monoatomic ion channel complex"/>
    <property type="evidence" value="ECO:0007669"/>
    <property type="project" value="UniProtKB-KW"/>
</dbReference>
<name>A0A4C1Y0X8_EUMVA</name>
<dbReference type="InterPro" id="IPR013518">
    <property type="entry name" value="K_chnl_inward-rec_Kir_cyto"/>
</dbReference>
<evidence type="ECO:0000256" key="10">
    <source>
        <dbReference type="ARBA" id="ARBA00023303"/>
    </source>
</evidence>
<evidence type="ECO:0000256" key="9">
    <source>
        <dbReference type="ARBA" id="ARBA00023136"/>
    </source>
</evidence>
<dbReference type="AlphaFoldDB" id="A0A4C1Y0X8"/>
<dbReference type="InterPro" id="IPR016449">
    <property type="entry name" value="K_chnl_inward-rec_Kir"/>
</dbReference>
<evidence type="ECO:0000256" key="5">
    <source>
        <dbReference type="ARBA" id="ARBA00022882"/>
    </source>
</evidence>
<gene>
    <name evidence="15" type="primary">Kcnj5</name>
    <name evidence="15" type="ORF">EVAR_39244_1</name>
</gene>
<protein>
    <submittedName>
        <fullName evidence="15">G protein-activated inward rectifier potassium channel 4</fullName>
    </submittedName>
</protein>
<dbReference type="GO" id="GO:0005242">
    <property type="term" value="F:inward rectifier potassium channel activity"/>
    <property type="evidence" value="ECO:0007669"/>
    <property type="project" value="InterPro"/>
</dbReference>
<evidence type="ECO:0000259" key="14">
    <source>
        <dbReference type="Pfam" id="PF17655"/>
    </source>
</evidence>
<evidence type="ECO:0000256" key="7">
    <source>
        <dbReference type="ARBA" id="ARBA00022989"/>
    </source>
</evidence>
<evidence type="ECO:0000256" key="1">
    <source>
        <dbReference type="ARBA" id="ARBA00004141"/>
    </source>
</evidence>
<dbReference type="SUPFAM" id="SSF81324">
    <property type="entry name" value="Voltage-gated potassium channels"/>
    <property type="match status" value="1"/>
</dbReference>
<dbReference type="InterPro" id="IPR041647">
    <property type="entry name" value="IRK_C"/>
</dbReference>
<evidence type="ECO:0000256" key="11">
    <source>
        <dbReference type="RuleBase" id="RU003822"/>
    </source>
</evidence>
<keyword evidence="5 11" id="KW-0851">Voltage-gated channel</keyword>
<dbReference type="Gene3D" id="1.10.287.70">
    <property type="match status" value="1"/>
</dbReference>
<keyword evidence="9 12" id="KW-0472">Membrane</keyword>
<comment type="similarity">
    <text evidence="11">Belongs to the inward rectifier-type potassium channel (TC 1.A.2.1) family.</text>
</comment>
<keyword evidence="7 12" id="KW-1133">Transmembrane helix</keyword>
<evidence type="ECO:0000256" key="4">
    <source>
        <dbReference type="ARBA" id="ARBA00022692"/>
    </source>
</evidence>
<evidence type="ECO:0000256" key="3">
    <source>
        <dbReference type="ARBA" id="ARBA00022538"/>
    </source>
</evidence>
<dbReference type="GO" id="GO:1990573">
    <property type="term" value="P:potassium ion import across plasma membrane"/>
    <property type="evidence" value="ECO:0007669"/>
    <property type="project" value="TreeGrafter"/>
</dbReference>
<evidence type="ECO:0000313" key="16">
    <source>
        <dbReference type="Proteomes" id="UP000299102"/>
    </source>
</evidence>
<dbReference type="SUPFAM" id="SSF81296">
    <property type="entry name" value="E set domains"/>
    <property type="match status" value="1"/>
</dbReference>
<evidence type="ECO:0000256" key="8">
    <source>
        <dbReference type="ARBA" id="ARBA00023065"/>
    </source>
</evidence>
<dbReference type="OrthoDB" id="273257at2759"/>
<dbReference type="Gene3D" id="2.60.40.1400">
    <property type="entry name" value="G protein-activated inward rectifier potassium channel 1"/>
    <property type="match status" value="1"/>
</dbReference>
<keyword evidence="10 11" id="KW-0407">Ion channel</keyword>
<organism evidence="15 16">
    <name type="scientific">Eumeta variegata</name>
    <name type="common">Bagworm moth</name>
    <name type="synonym">Eumeta japonica</name>
    <dbReference type="NCBI Taxonomy" id="151549"/>
    <lineage>
        <taxon>Eukaryota</taxon>
        <taxon>Metazoa</taxon>
        <taxon>Ecdysozoa</taxon>
        <taxon>Arthropoda</taxon>
        <taxon>Hexapoda</taxon>
        <taxon>Insecta</taxon>
        <taxon>Pterygota</taxon>
        <taxon>Neoptera</taxon>
        <taxon>Endopterygota</taxon>
        <taxon>Lepidoptera</taxon>
        <taxon>Glossata</taxon>
        <taxon>Ditrysia</taxon>
        <taxon>Tineoidea</taxon>
        <taxon>Psychidae</taxon>
        <taxon>Oiketicinae</taxon>
        <taxon>Eumeta</taxon>
    </lineage>
</organism>
<dbReference type="EMBL" id="BGZK01001028">
    <property type="protein sequence ID" value="GBP69043.1"/>
    <property type="molecule type" value="Genomic_DNA"/>
</dbReference>
<dbReference type="GO" id="GO:0005886">
    <property type="term" value="C:plasma membrane"/>
    <property type="evidence" value="ECO:0007669"/>
    <property type="project" value="TreeGrafter"/>
</dbReference>
<dbReference type="PRINTS" id="PR01320">
    <property type="entry name" value="KIRCHANNEL"/>
</dbReference>
<keyword evidence="6 11" id="KW-0630">Potassium</keyword>
<keyword evidence="3 11" id="KW-0633">Potassium transport</keyword>
<comment type="caution">
    <text evidence="15">The sequence shown here is derived from an EMBL/GenBank/DDBJ whole genome shotgun (WGS) entry which is preliminary data.</text>
</comment>
<keyword evidence="2 11" id="KW-0813">Transport</keyword>
<reference evidence="15 16" key="1">
    <citation type="journal article" date="2019" name="Commun. Biol.">
        <title>The bagworm genome reveals a unique fibroin gene that provides high tensile strength.</title>
        <authorList>
            <person name="Kono N."/>
            <person name="Nakamura H."/>
            <person name="Ohtoshi R."/>
            <person name="Tomita M."/>
            <person name="Numata K."/>
            <person name="Arakawa K."/>
        </authorList>
    </citation>
    <scope>NUCLEOTIDE SEQUENCE [LARGE SCALE GENOMIC DNA]</scope>
</reference>
<feature type="transmembrane region" description="Helical" evidence="12">
    <location>
        <begin position="96"/>
        <end position="120"/>
    </location>
</feature>
<dbReference type="Pfam" id="PF01007">
    <property type="entry name" value="IRK"/>
    <property type="match status" value="1"/>
</dbReference>
<dbReference type="GO" id="GO:0034765">
    <property type="term" value="P:regulation of monoatomic ion transmembrane transport"/>
    <property type="evidence" value="ECO:0007669"/>
    <property type="project" value="TreeGrafter"/>
</dbReference>
<dbReference type="InterPro" id="IPR040445">
    <property type="entry name" value="Kir_TM"/>
</dbReference>
<comment type="subcellular location">
    <subcellularLocation>
        <location evidence="1 11">Membrane</location>
        <topology evidence="1 11">Multi-pass membrane protein</topology>
    </subcellularLocation>
</comment>
<dbReference type="InterPro" id="IPR014756">
    <property type="entry name" value="Ig_E-set"/>
</dbReference>
<evidence type="ECO:0000313" key="15">
    <source>
        <dbReference type="EMBL" id="GBP69043.1"/>
    </source>
</evidence>
<evidence type="ECO:0000256" key="12">
    <source>
        <dbReference type="SAM" id="Phobius"/>
    </source>
</evidence>
<evidence type="ECO:0000259" key="13">
    <source>
        <dbReference type="Pfam" id="PF01007"/>
    </source>
</evidence>
<sequence length="310" mass="35305">MYMYHSDNYRSYSLEEIQSASTDESNALVAGVYYPRETLDHDDLSEENLPSRRNATKWTPCIEEIYGFTSTFLFSIEVHTTVAYGHRSITLECPQAILAMCLQCIVSSIVQAFMVGILFAKLTRPKARTHTVLFTRNAVVNQRDEQLCLSFRVGDVRKSRIVNLKAAAYLVTKCDDEIENNMFEQIKLNVVIDGCDSIFFLWPVSVVHTIDEDSPLYGLSAADFLCGNFEIFVVVEGTIESTGQPIQARSSYTEKEIMWGHRFVSMVEMDETDKFYVVDYSKISETEHVDTPLCSAQELKLFKSTTFLNE</sequence>
<proteinExistence type="inferred from homology"/>
<dbReference type="Proteomes" id="UP000299102">
    <property type="component" value="Unassembled WGS sequence"/>
</dbReference>
<dbReference type="STRING" id="151549.A0A4C1Y0X8"/>
<dbReference type="PANTHER" id="PTHR11767">
    <property type="entry name" value="INWARD RECTIFIER POTASSIUM CHANNEL"/>
    <property type="match status" value="1"/>
</dbReference>
<keyword evidence="16" id="KW-1185">Reference proteome</keyword>
<keyword evidence="8 11" id="KW-0406">Ion transport</keyword>
<dbReference type="PANTHER" id="PTHR11767:SF113">
    <property type="entry name" value="INWARDLY RECTIFYING POTASSIUM CHANNEL 2, ISOFORM D"/>
    <property type="match status" value="1"/>
</dbReference>
<accession>A0A4C1Y0X8</accession>
<dbReference type="Pfam" id="PF17655">
    <property type="entry name" value="IRK_C"/>
    <property type="match status" value="1"/>
</dbReference>